<keyword evidence="2" id="KW-1185">Reference proteome</keyword>
<dbReference type="EMBL" id="CM015715">
    <property type="protein sequence ID" value="KAF3689197.1"/>
    <property type="molecule type" value="Genomic_DNA"/>
</dbReference>
<gene>
    <name evidence="1" type="ORF">EXN66_Car004869</name>
</gene>
<dbReference type="AlphaFoldDB" id="A0A6G1PG26"/>
<name>A0A6G1PG26_CHAAH</name>
<sequence length="77" mass="8648">MLLLWCEGRTNCCLDVETKLQGKLKACDYDSAVCWWVTGGRNPQRHPQESKKTQNMLGLDNDKCSESDLSHCSSGLN</sequence>
<evidence type="ECO:0000313" key="1">
    <source>
        <dbReference type="EMBL" id="KAF3689197.1"/>
    </source>
</evidence>
<reference evidence="2" key="2">
    <citation type="submission" date="2019-02" db="EMBL/GenBank/DDBJ databases">
        <title>Opniocepnalus argus Var Kimnra genome.</title>
        <authorList>
            <person name="Zhou C."/>
            <person name="Xiao S."/>
        </authorList>
    </citation>
    <scope>NUCLEOTIDE SEQUENCE [LARGE SCALE GENOMIC DNA]</scope>
</reference>
<protein>
    <submittedName>
        <fullName evidence="1">Uncharacterized protein</fullName>
    </submittedName>
</protein>
<dbReference type="Proteomes" id="UP000503349">
    <property type="component" value="Chromosome 4"/>
</dbReference>
<accession>A0A6G1PG26</accession>
<reference evidence="1 2" key="1">
    <citation type="submission" date="2019-02" db="EMBL/GenBank/DDBJ databases">
        <title>Opniocepnalus argus genome.</title>
        <authorList>
            <person name="Zhou C."/>
            <person name="Xiao S."/>
        </authorList>
    </citation>
    <scope>NUCLEOTIDE SEQUENCE [LARGE SCALE GENOMIC DNA]</scope>
    <source>
        <strain evidence="1">OARG1902GOOAL</strain>
        <tissue evidence="1">Muscle</tissue>
    </source>
</reference>
<organism evidence="1 2">
    <name type="scientific">Channa argus</name>
    <name type="common">Northern snakehead</name>
    <name type="synonym">Ophicephalus argus</name>
    <dbReference type="NCBI Taxonomy" id="215402"/>
    <lineage>
        <taxon>Eukaryota</taxon>
        <taxon>Metazoa</taxon>
        <taxon>Chordata</taxon>
        <taxon>Craniata</taxon>
        <taxon>Vertebrata</taxon>
        <taxon>Euteleostomi</taxon>
        <taxon>Actinopterygii</taxon>
        <taxon>Neopterygii</taxon>
        <taxon>Teleostei</taxon>
        <taxon>Neoteleostei</taxon>
        <taxon>Acanthomorphata</taxon>
        <taxon>Anabantaria</taxon>
        <taxon>Anabantiformes</taxon>
        <taxon>Channoidei</taxon>
        <taxon>Channidae</taxon>
        <taxon>Channa</taxon>
    </lineage>
</organism>
<proteinExistence type="predicted"/>
<evidence type="ECO:0000313" key="2">
    <source>
        <dbReference type="Proteomes" id="UP000503349"/>
    </source>
</evidence>